<organism evidence="2 3">
    <name type="scientific">Crinalium epipsammum PCC 9333</name>
    <dbReference type="NCBI Taxonomy" id="1173022"/>
    <lineage>
        <taxon>Bacteria</taxon>
        <taxon>Bacillati</taxon>
        <taxon>Cyanobacteriota</taxon>
        <taxon>Cyanophyceae</taxon>
        <taxon>Gomontiellales</taxon>
        <taxon>Gomontiellaceae</taxon>
        <taxon>Crinalium</taxon>
    </lineage>
</organism>
<protein>
    <submittedName>
        <fullName evidence="2">Forkhead-associated protein</fullName>
    </submittedName>
</protein>
<dbReference type="KEGG" id="cep:Cri9333_2415"/>
<name>K9W0K9_9CYAN</name>
<dbReference type="OrthoDB" id="474997at2"/>
<evidence type="ECO:0000313" key="3">
    <source>
        <dbReference type="Proteomes" id="UP000010472"/>
    </source>
</evidence>
<dbReference type="STRING" id="1173022.Cri9333_2415"/>
<dbReference type="Pfam" id="PF00498">
    <property type="entry name" value="FHA"/>
    <property type="match status" value="1"/>
</dbReference>
<dbReference type="InterPro" id="IPR024983">
    <property type="entry name" value="CHAT_dom"/>
</dbReference>
<gene>
    <name evidence="2" type="ORF">Cri9333_2415</name>
</gene>
<dbReference type="Proteomes" id="UP000010472">
    <property type="component" value="Chromosome"/>
</dbReference>
<dbReference type="AlphaFoldDB" id="K9W0K9"/>
<evidence type="ECO:0000259" key="1">
    <source>
        <dbReference type="PROSITE" id="PS50006"/>
    </source>
</evidence>
<sequence length="555" mass="61307">MSAFENLCLTVAIDRLTYGRLNFDASIQAEHFAIWVLKAPCPGAYVHSDRNWSENLTQAWLAWQEMFNLRGLPHVPLVHHITGEMRGKPAWTLPPQPNIAATAPMPSYGSRLMQHLGISLWDWVFDGSIENSFAQSEGIAIGQNKPLRVRLEIRDPDIIPLPWEIMQPQAGKPAISLSQNLLFSRTTSDVDPLQPVKTEQALNILLVLGQETAPESNSGGGLKLEQEANVLAKILGNGTVPANNANSVNAAPCHVDVLVQPTPTELIKALETENHNIFFYAGHGVPAPDGGLLFLSPDSTLNGTELAQVLVRCRVKLAVFNACWGAQPDQDNYKAIPRSSLAEVLIHHGVPAVLGMRDSIADEEALTFIQAFAQALVQRMPIDQAVAVSRQQLLTIYKFNQPAWTLPVLYMHPEFDGMLLQPIGEGITELPGIPLKLLGESTPIASLRSLEEIGKIWQIRGAKMRVGRSQDNDLVIEKPEVSRKHAEIIVRDAFSSNQVQYQYFLRDQSSFGTFLFTGNGWQKVHHQEVILESGAKLKFGSTESQPMEFIIDGNL</sequence>
<feature type="domain" description="FHA" evidence="1">
    <location>
        <begin position="464"/>
        <end position="515"/>
    </location>
</feature>
<proteinExistence type="predicted"/>
<dbReference type="Pfam" id="PF12770">
    <property type="entry name" value="CHAT"/>
    <property type="match status" value="1"/>
</dbReference>
<dbReference type="PATRIC" id="fig|1173022.3.peg.2611"/>
<dbReference type="SUPFAM" id="SSF49879">
    <property type="entry name" value="SMAD/FHA domain"/>
    <property type="match status" value="1"/>
</dbReference>
<reference evidence="2 3" key="1">
    <citation type="submission" date="2012-06" db="EMBL/GenBank/DDBJ databases">
        <title>Finished chromosome of genome of Crinalium epipsammum PCC 9333.</title>
        <authorList>
            <consortium name="US DOE Joint Genome Institute"/>
            <person name="Gugger M."/>
            <person name="Coursin T."/>
            <person name="Rippka R."/>
            <person name="Tandeau De Marsac N."/>
            <person name="Huntemann M."/>
            <person name="Wei C.-L."/>
            <person name="Han J."/>
            <person name="Detter J.C."/>
            <person name="Han C."/>
            <person name="Tapia R."/>
            <person name="Davenport K."/>
            <person name="Daligault H."/>
            <person name="Erkkila T."/>
            <person name="Gu W."/>
            <person name="Munk A.C.C."/>
            <person name="Teshima H."/>
            <person name="Xu Y."/>
            <person name="Chain P."/>
            <person name="Chen A."/>
            <person name="Krypides N."/>
            <person name="Mavromatis K."/>
            <person name="Markowitz V."/>
            <person name="Szeto E."/>
            <person name="Ivanova N."/>
            <person name="Mikhailova N."/>
            <person name="Ovchinnikova G."/>
            <person name="Pagani I."/>
            <person name="Pati A."/>
            <person name="Goodwin L."/>
            <person name="Peters L."/>
            <person name="Pitluck S."/>
            <person name="Woyke T."/>
            <person name="Kerfeld C."/>
        </authorList>
    </citation>
    <scope>NUCLEOTIDE SEQUENCE [LARGE SCALE GENOMIC DNA]</scope>
    <source>
        <strain evidence="2 3">PCC 9333</strain>
    </source>
</reference>
<dbReference type="Gene3D" id="2.60.200.20">
    <property type="match status" value="1"/>
</dbReference>
<dbReference type="EMBL" id="CP003620">
    <property type="protein sequence ID" value="AFZ13282.1"/>
    <property type="molecule type" value="Genomic_DNA"/>
</dbReference>
<dbReference type="HOGENOM" id="CLU_494180_0_0_3"/>
<dbReference type="InterPro" id="IPR008984">
    <property type="entry name" value="SMAD_FHA_dom_sf"/>
</dbReference>
<dbReference type="RefSeq" id="WP_015203396.1">
    <property type="nucleotide sequence ID" value="NC_019753.1"/>
</dbReference>
<evidence type="ECO:0000313" key="2">
    <source>
        <dbReference type="EMBL" id="AFZ13282.1"/>
    </source>
</evidence>
<dbReference type="PROSITE" id="PS50006">
    <property type="entry name" value="FHA_DOMAIN"/>
    <property type="match status" value="1"/>
</dbReference>
<dbReference type="CDD" id="cd00060">
    <property type="entry name" value="FHA"/>
    <property type="match status" value="1"/>
</dbReference>
<dbReference type="eggNOG" id="COG1716">
    <property type="taxonomic scope" value="Bacteria"/>
</dbReference>
<keyword evidence="3" id="KW-1185">Reference proteome</keyword>
<dbReference type="InterPro" id="IPR000253">
    <property type="entry name" value="FHA_dom"/>
</dbReference>
<accession>K9W0K9</accession>
<dbReference type="SMART" id="SM00240">
    <property type="entry name" value="FHA"/>
    <property type="match status" value="1"/>
</dbReference>